<organism evidence="7">
    <name type="scientific">Musca domestica</name>
    <name type="common">House fly</name>
    <dbReference type="NCBI Taxonomy" id="7370"/>
    <lineage>
        <taxon>Eukaryota</taxon>
        <taxon>Metazoa</taxon>
        <taxon>Ecdysozoa</taxon>
        <taxon>Arthropoda</taxon>
        <taxon>Hexapoda</taxon>
        <taxon>Insecta</taxon>
        <taxon>Pterygota</taxon>
        <taxon>Neoptera</taxon>
        <taxon>Endopterygota</taxon>
        <taxon>Diptera</taxon>
        <taxon>Brachycera</taxon>
        <taxon>Muscomorpha</taxon>
        <taxon>Muscoidea</taxon>
        <taxon>Muscidae</taxon>
        <taxon>Musca</taxon>
    </lineage>
</organism>
<dbReference type="SUPFAM" id="SSF47769">
    <property type="entry name" value="SAM/Pointed domain"/>
    <property type="match status" value="1"/>
</dbReference>
<proteinExistence type="predicted"/>
<evidence type="ECO:0000256" key="2">
    <source>
        <dbReference type="ARBA" id="ARBA00022490"/>
    </source>
</evidence>
<dbReference type="InterPro" id="IPR001660">
    <property type="entry name" value="SAM"/>
</dbReference>
<dbReference type="InterPro" id="IPR013761">
    <property type="entry name" value="SAM/pointed_sf"/>
</dbReference>
<gene>
    <name evidence="7" type="primary">101894007</name>
</gene>
<dbReference type="InterPro" id="IPR058666">
    <property type="entry name" value="SASH1/NUB1_homeodomain"/>
</dbReference>
<evidence type="ECO:0000256" key="4">
    <source>
        <dbReference type="ARBA" id="ARBA00073398"/>
    </source>
</evidence>
<dbReference type="VEuPathDB" id="VectorBase:MDOMA2_012202"/>
<feature type="region of interest" description="Disordered" evidence="5">
    <location>
        <begin position="378"/>
        <end position="417"/>
    </location>
</feature>
<evidence type="ECO:0000256" key="3">
    <source>
        <dbReference type="ARBA" id="ARBA00065890"/>
    </source>
</evidence>
<evidence type="ECO:0000256" key="5">
    <source>
        <dbReference type="SAM" id="MobiDB-lite"/>
    </source>
</evidence>
<evidence type="ECO:0000256" key="1">
    <source>
        <dbReference type="ARBA" id="ARBA00004496"/>
    </source>
</evidence>
<feature type="domain" description="SAM" evidence="6">
    <location>
        <begin position="7"/>
        <end position="66"/>
    </location>
</feature>
<dbReference type="PANTHER" id="PTHR12301">
    <property type="entry name" value="SAM-DOMAIN, SH3 AND NUCLEAR LOCALIZATION SIGNALS PROTEIN RELATED"/>
    <property type="match status" value="1"/>
</dbReference>
<comment type="subunit">
    <text evidence="3">Interacts promiscuously (via SAM domain) with EPHA5, EPHA6, EPHA7, EPHA8, EPHB1, EPHB2, EPHB3 and EPHB4 (via SAM domain) (in vitro).</text>
</comment>
<evidence type="ECO:0000313" key="7">
    <source>
        <dbReference type="EnsemblMetazoa" id="MDOA010430-PB"/>
    </source>
</evidence>
<dbReference type="SMART" id="SM00454">
    <property type="entry name" value="SAM"/>
    <property type="match status" value="1"/>
</dbReference>
<reference evidence="7" key="1">
    <citation type="submission" date="2020-05" db="UniProtKB">
        <authorList>
            <consortium name="EnsemblMetazoa"/>
        </authorList>
    </citation>
    <scope>IDENTIFICATION</scope>
    <source>
        <strain evidence="7">Aabys</strain>
    </source>
</reference>
<sequence length="417" mass="45803">MPHNNIVCEWLRALGLQQYAESFLENGYDELEICKQIGEIDLDAIGVDNAQHRSKLLKSVRTLREKGAALVYVMINDPKALSSSNEILATECDTPTTMKELEALVKRHLEADGIRLTAHPYSTPEGKRGYLEGLASHYSKEINMPYEDVLDAIELARVSKWKERHIRMGNTNTGGSNTLRRGASAGAGTSCGMGVSAMITGAGTSCGMGVSAMITGNIAHQSMMPSSHSQPLYVPGKYLPSSCLSNREENEIYSYAQNDLANRMARNVIDSKSTVNLSSGTTGVGVGGGGGIGGMQHSYPGARSNFFYEFSATEGRNKRKRHTTVFARFLNGLRQGADELNPAEGMQLKTSEKLKSCGTMKRVEPHQNFEETIQRLKNQNARKKSQHDRGIHDRSKDINTHSVTTNDMSLNNYTKHP</sequence>
<dbReference type="Pfam" id="PF00536">
    <property type="entry name" value="SAM_1"/>
    <property type="match status" value="1"/>
</dbReference>
<dbReference type="Gene3D" id="1.10.150.50">
    <property type="entry name" value="Transcription Factor, Ets-1"/>
    <property type="match status" value="1"/>
</dbReference>
<dbReference type="InterPro" id="IPR051725">
    <property type="entry name" value="SAM-SH3_domain_protein"/>
</dbReference>
<protein>
    <recommendedName>
        <fullName evidence="4">Sterile alpha motif domain-containing protein 5</fullName>
    </recommendedName>
</protein>
<feature type="compositionally biased region" description="Basic and acidic residues" evidence="5">
    <location>
        <begin position="387"/>
        <end position="399"/>
    </location>
</feature>
<dbReference type="EnsemblMetazoa" id="MDOA010430-RB">
    <property type="protein sequence ID" value="MDOA010430-PB"/>
    <property type="gene ID" value="MDOA010430"/>
</dbReference>
<dbReference type="PROSITE" id="PS50105">
    <property type="entry name" value="SAM_DOMAIN"/>
    <property type="match status" value="1"/>
</dbReference>
<dbReference type="AlphaFoldDB" id="A0A1I8N109"/>
<dbReference type="Pfam" id="PF26285">
    <property type="entry name" value="SASH1_Homeodomain"/>
    <property type="match status" value="1"/>
</dbReference>
<evidence type="ECO:0000259" key="6">
    <source>
        <dbReference type="PROSITE" id="PS50105"/>
    </source>
</evidence>
<dbReference type="OrthoDB" id="10047268at2759"/>
<dbReference type="PANTHER" id="PTHR12301:SF8">
    <property type="entry name" value="STERILE ALPHA MOTIF DOMAIN-CONTAINING PROTEIN 5"/>
    <property type="match status" value="1"/>
</dbReference>
<name>A0A1I8N109_MUSDO</name>
<accession>A0A1I8N109</accession>
<dbReference type="FunFam" id="1.10.150.50:FF:000055">
    <property type="entry name" value="Sterile alpha motif domain containing 5"/>
    <property type="match status" value="1"/>
</dbReference>
<comment type="subcellular location">
    <subcellularLocation>
        <location evidence="1">Cytoplasm</location>
    </subcellularLocation>
</comment>
<feature type="compositionally biased region" description="Polar residues" evidence="5">
    <location>
        <begin position="400"/>
        <end position="417"/>
    </location>
</feature>
<dbReference type="GO" id="GO:0005737">
    <property type="term" value="C:cytoplasm"/>
    <property type="evidence" value="ECO:0007669"/>
    <property type="project" value="UniProtKB-SubCell"/>
</dbReference>
<dbReference type="CDD" id="cd09527">
    <property type="entry name" value="SAM_Samd5"/>
    <property type="match status" value="1"/>
</dbReference>
<keyword evidence="2" id="KW-0963">Cytoplasm</keyword>
<dbReference type="VEuPathDB" id="VectorBase:MDOA010430"/>